<keyword evidence="7 14" id="KW-0547">Nucleotide-binding</keyword>
<dbReference type="InterPro" id="IPR000713">
    <property type="entry name" value="Mur_ligase_N"/>
</dbReference>
<evidence type="ECO:0000256" key="4">
    <source>
        <dbReference type="ARBA" id="ARBA00022490"/>
    </source>
</evidence>
<dbReference type="SUPFAM" id="SSF51984">
    <property type="entry name" value="MurCD N-terminal domain"/>
    <property type="match status" value="1"/>
</dbReference>
<dbReference type="Pfam" id="PF08245">
    <property type="entry name" value="Mur_ligase_M"/>
    <property type="match status" value="1"/>
</dbReference>
<dbReference type="GO" id="GO:0005524">
    <property type="term" value="F:ATP binding"/>
    <property type="evidence" value="ECO:0007669"/>
    <property type="project" value="UniProtKB-UniRule"/>
</dbReference>
<evidence type="ECO:0000259" key="17">
    <source>
        <dbReference type="Pfam" id="PF02875"/>
    </source>
</evidence>
<evidence type="ECO:0000259" key="16">
    <source>
        <dbReference type="Pfam" id="PF01225"/>
    </source>
</evidence>
<evidence type="ECO:0000256" key="7">
    <source>
        <dbReference type="ARBA" id="ARBA00022741"/>
    </source>
</evidence>
<evidence type="ECO:0000256" key="9">
    <source>
        <dbReference type="ARBA" id="ARBA00022960"/>
    </source>
</evidence>
<proteinExistence type="inferred from homology"/>
<keyword evidence="9 14" id="KW-0133">Cell shape</keyword>
<dbReference type="KEGG" id="crs:FQB35_01090"/>
<dbReference type="Pfam" id="PF02875">
    <property type="entry name" value="Mur_ligase_C"/>
    <property type="match status" value="1"/>
</dbReference>
<dbReference type="Gene3D" id="3.40.50.720">
    <property type="entry name" value="NAD(P)-binding Rossmann-like Domain"/>
    <property type="match status" value="1"/>
</dbReference>
<dbReference type="SUPFAM" id="SSF53623">
    <property type="entry name" value="MurD-like peptide ligases, catalytic domain"/>
    <property type="match status" value="1"/>
</dbReference>
<evidence type="ECO:0000256" key="12">
    <source>
        <dbReference type="ARBA" id="ARBA00023316"/>
    </source>
</evidence>
<keyword evidence="6 14" id="KW-0132">Cell division</keyword>
<protein>
    <recommendedName>
        <fullName evidence="3 14">UDP-N-acetylmuramate--L-alanine ligase</fullName>
        <ecNumber evidence="3 14">6.3.2.8</ecNumber>
    </recommendedName>
    <alternativeName>
        <fullName evidence="14">UDP-N-acetylmuramoyl-L-alanine synthetase</fullName>
    </alternativeName>
</protein>
<evidence type="ECO:0000256" key="2">
    <source>
        <dbReference type="ARBA" id="ARBA00004752"/>
    </source>
</evidence>
<dbReference type="UniPathway" id="UPA00219"/>
<dbReference type="PANTHER" id="PTHR43445:SF3">
    <property type="entry name" value="UDP-N-ACETYLMURAMATE--L-ALANINE LIGASE"/>
    <property type="match status" value="1"/>
</dbReference>
<keyword evidence="20" id="KW-1185">Reference proteome</keyword>
<dbReference type="AlphaFoldDB" id="A0A5C0SAU2"/>
<dbReference type="GO" id="GO:0008763">
    <property type="term" value="F:UDP-N-acetylmuramate-L-alanine ligase activity"/>
    <property type="evidence" value="ECO:0007669"/>
    <property type="project" value="UniProtKB-UniRule"/>
</dbReference>
<dbReference type="PANTHER" id="PTHR43445">
    <property type="entry name" value="UDP-N-ACETYLMURAMATE--L-ALANINE LIGASE-RELATED"/>
    <property type="match status" value="1"/>
</dbReference>
<keyword evidence="12 14" id="KW-0961">Cell wall biogenesis/degradation</keyword>
<keyword evidence="4 14" id="KW-0963">Cytoplasm</keyword>
<evidence type="ECO:0000256" key="6">
    <source>
        <dbReference type="ARBA" id="ARBA00022618"/>
    </source>
</evidence>
<dbReference type="EC" id="6.3.2.8" evidence="3 14"/>
<accession>A0A5C0SAU2</accession>
<evidence type="ECO:0000256" key="13">
    <source>
        <dbReference type="ARBA" id="ARBA00047833"/>
    </source>
</evidence>
<dbReference type="EMBL" id="CP042243">
    <property type="protein sequence ID" value="QEK11072.1"/>
    <property type="molecule type" value="Genomic_DNA"/>
</dbReference>
<evidence type="ECO:0000256" key="15">
    <source>
        <dbReference type="SAM" id="Phobius"/>
    </source>
</evidence>
<keyword evidence="11 14" id="KW-0131">Cell cycle</keyword>
<keyword evidence="15" id="KW-0472">Membrane</keyword>
<dbReference type="GO" id="GO:0071555">
    <property type="term" value="P:cell wall organization"/>
    <property type="evidence" value="ECO:0007669"/>
    <property type="project" value="UniProtKB-KW"/>
</dbReference>
<evidence type="ECO:0000259" key="18">
    <source>
        <dbReference type="Pfam" id="PF08245"/>
    </source>
</evidence>
<evidence type="ECO:0000256" key="1">
    <source>
        <dbReference type="ARBA" id="ARBA00004496"/>
    </source>
</evidence>
<dbReference type="HAMAP" id="MF_00046">
    <property type="entry name" value="MurC"/>
    <property type="match status" value="1"/>
</dbReference>
<feature type="binding site" evidence="14">
    <location>
        <begin position="119"/>
        <end position="125"/>
    </location>
    <ligand>
        <name>ATP</name>
        <dbReference type="ChEBI" id="CHEBI:30616"/>
    </ligand>
</feature>
<evidence type="ECO:0000256" key="5">
    <source>
        <dbReference type="ARBA" id="ARBA00022598"/>
    </source>
</evidence>
<evidence type="ECO:0000256" key="3">
    <source>
        <dbReference type="ARBA" id="ARBA00012211"/>
    </source>
</evidence>
<gene>
    <name evidence="14" type="primary">murC</name>
    <name evidence="19" type="ORF">FQB35_01090</name>
</gene>
<sequence>MIHFDLDKHDINHIHFIGIGGISMSAIAEVLLTFGYNVSGSDMKSSKITEKLLKKGAKIFIGHHEDNLHSCDLVVYTAAVKEDNPELQKANKLNIPVISRAEMLGLLMKKFKSSIAVSGTHGKTTTTSMISLILEYSDFNPTILVGGELDQIGGNVKVGSRDYFVTEACEYVGSFLKFFPHIGIILNIDADHLDYFKDLDHIIDTFTKFASLIPKNGFLIACKDDKNVQKILPKLNCHILTYGLNNSCNYWADNIQFNDRGHPNFNVFFNNKFLGKFELSIPGKHNIYNALASIACCHNLNVPVEKIIKNLKAFKGTHRRFDVLGKIDDITIIDDYAHHPTEIKATLDAASKLPHNRLWCIFQPHTYTRTKALLNDFASSFDLADKIIITDIYAAREKDTGQIHSKDLVKAIQAYHKDVSYMDTFEKITAYIRKYAQPNDLVLTMGAGDIYKVGKMLLEKDKIKG</sequence>
<dbReference type="InterPro" id="IPR005758">
    <property type="entry name" value="UDP-N-AcMur_Ala_ligase_MurC"/>
</dbReference>
<dbReference type="InterPro" id="IPR050061">
    <property type="entry name" value="MurCDEF_pg_biosynth"/>
</dbReference>
<dbReference type="InterPro" id="IPR036565">
    <property type="entry name" value="Mur-like_cat_sf"/>
</dbReference>
<evidence type="ECO:0000256" key="11">
    <source>
        <dbReference type="ARBA" id="ARBA00023306"/>
    </source>
</evidence>
<dbReference type="Gene3D" id="3.90.190.20">
    <property type="entry name" value="Mur ligase, C-terminal domain"/>
    <property type="match status" value="1"/>
</dbReference>
<dbReference type="GO" id="GO:0051301">
    <property type="term" value="P:cell division"/>
    <property type="evidence" value="ECO:0007669"/>
    <property type="project" value="UniProtKB-KW"/>
</dbReference>
<feature type="domain" description="Mur ligase central" evidence="18">
    <location>
        <begin position="117"/>
        <end position="297"/>
    </location>
</feature>
<dbReference type="InterPro" id="IPR004101">
    <property type="entry name" value="Mur_ligase_C"/>
</dbReference>
<evidence type="ECO:0000313" key="20">
    <source>
        <dbReference type="Proteomes" id="UP000324646"/>
    </source>
</evidence>
<dbReference type="InterPro" id="IPR013221">
    <property type="entry name" value="Mur_ligase_cen"/>
</dbReference>
<feature type="domain" description="Mur ligase C-terminal" evidence="17">
    <location>
        <begin position="319"/>
        <end position="448"/>
    </location>
</feature>
<comment type="similarity">
    <text evidence="14">Belongs to the MurCDEF family.</text>
</comment>
<evidence type="ECO:0000256" key="8">
    <source>
        <dbReference type="ARBA" id="ARBA00022840"/>
    </source>
</evidence>
<reference evidence="19 20" key="1">
    <citation type="submission" date="2019-07" db="EMBL/GenBank/DDBJ databases">
        <title>Complete genome of Crassaminicella thermophila SY095.</title>
        <authorList>
            <person name="Li X."/>
        </authorList>
    </citation>
    <scope>NUCLEOTIDE SEQUENCE [LARGE SCALE GENOMIC DNA]</scope>
    <source>
        <strain evidence="19 20">SY095</strain>
    </source>
</reference>
<dbReference type="NCBIfam" id="TIGR01082">
    <property type="entry name" value="murC"/>
    <property type="match status" value="1"/>
</dbReference>
<dbReference type="InterPro" id="IPR036615">
    <property type="entry name" value="Mur_ligase_C_dom_sf"/>
</dbReference>
<dbReference type="GO" id="GO:0008360">
    <property type="term" value="P:regulation of cell shape"/>
    <property type="evidence" value="ECO:0007669"/>
    <property type="project" value="UniProtKB-KW"/>
</dbReference>
<evidence type="ECO:0000256" key="14">
    <source>
        <dbReference type="HAMAP-Rule" id="MF_00046"/>
    </source>
</evidence>
<dbReference type="Pfam" id="PF01225">
    <property type="entry name" value="Mur_ligase"/>
    <property type="match status" value="1"/>
</dbReference>
<feature type="transmembrane region" description="Helical" evidence="15">
    <location>
        <begin position="14"/>
        <end position="38"/>
    </location>
</feature>
<keyword evidence="5 14" id="KW-0436">Ligase</keyword>
<keyword evidence="15" id="KW-1133">Transmembrane helix</keyword>
<dbReference type="Gene3D" id="3.40.1190.10">
    <property type="entry name" value="Mur-like, catalytic domain"/>
    <property type="match status" value="1"/>
</dbReference>
<comment type="subcellular location">
    <subcellularLocation>
        <location evidence="1 14">Cytoplasm</location>
    </subcellularLocation>
</comment>
<comment type="pathway">
    <text evidence="2 14">Cell wall biogenesis; peptidoglycan biosynthesis.</text>
</comment>
<comment type="function">
    <text evidence="14">Cell wall formation.</text>
</comment>
<keyword evidence="8 14" id="KW-0067">ATP-binding</keyword>
<dbReference type="SUPFAM" id="SSF53244">
    <property type="entry name" value="MurD-like peptide ligases, peptide-binding domain"/>
    <property type="match status" value="1"/>
</dbReference>
<feature type="domain" description="Mur ligase N-terminal catalytic" evidence="16">
    <location>
        <begin position="13"/>
        <end position="111"/>
    </location>
</feature>
<dbReference type="OrthoDB" id="9804126at2"/>
<dbReference type="GO" id="GO:0009252">
    <property type="term" value="P:peptidoglycan biosynthetic process"/>
    <property type="evidence" value="ECO:0007669"/>
    <property type="project" value="UniProtKB-UniRule"/>
</dbReference>
<comment type="catalytic activity">
    <reaction evidence="13 14">
        <text>UDP-N-acetyl-alpha-D-muramate + L-alanine + ATP = UDP-N-acetyl-alpha-D-muramoyl-L-alanine + ADP + phosphate + H(+)</text>
        <dbReference type="Rhea" id="RHEA:23372"/>
        <dbReference type="ChEBI" id="CHEBI:15378"/>
        <dbReference type="ChEBI" id="CHEBI:30616"/>
        <dbReference type="ChEBI" id="CHEBI:43474"/>
        <dbReference type="ChEBI" id="CHEBI:57972"/>
        <dbReference type="ChEBI" id="CHEBI:70757"/>
        <dbReference type="ChEBI" id="CHEBI:83898"/>
        <dbReference type="ChEBI" id="CHEBI:456216"/>
        <dbReference type="EC" id="6.3.2.8"/>
    </reaction>
</comment>
<organism evidence="19 20">
    <name type="scientific">Crassaminicella thermophila</name>
    <dbReference type="NCBI Taxonomy" id="2599308"/>
    <lineage>
        <taxon>Bacteria</taxon>
        <taxon>Bacillati</taxon>
        <taxon>Bacillota</taxon>
        <taxon>Clostridia</taxon>
        <taxon>Eubacteriales</taxon>
        <taxon>Clostridiaceae</taxon>
        <taxon>Crassaminicella</taxon>
    </lineage>
</organism>
<dbReference type="GO" id="GO:0005737">
    <property type="term" value="C:cytoplasm"/>
    <property type="evidence" value="ECO:0007669"/>
    <property type="project" value="UniProtKB-SubCell"/>
</dbReference>
<keyword evidence="10 14" id="KW-0573">Peptidoglycan synthesis</keyword>
<dbReference type="Proteomes" id="UP000324646">
    <property type="component" value="Chromosome"/>
</dbReference>
<name>A0A5C0SAU2_CRATE</name>
<keyword evidence="15" id="KW-0812">Transmembrane</keyword>
<evidence type="ECO:0000256" key="10">
    <source>
        <dbReference type="ARBA" id="ARBA00022984"/>
    </source>
</evidence>
<evidence type="ECO:0000313" key="19">
    <source>
        <dbReference type="EMBL" id="QEK11072.1"/>
    </source>
</evidence>